<reference evidence="1" key="1">
    <citation type="submission" date="2014-09" db="EMBL/GenBank/DDBJ databases">
        <authorList>
            <person name="Magalhaes I.L.F."/>
            <person name="Oliveira U."/>
            <person name="Santos F.R."/>
            <person name="Vidigal T.H.D.A."/>
            <person name="Brescovit A.D."/>
            <person name="Santos A.J."/>
        </authorList>
    </citation>
    <scope>NUCLEOTIDE SEQUENCE</scope>
    <source>
        <tissue evidence="1">Shoot tissue taken approximately 20 cm above the soil surface</tissue>
    </source>
</reference>
<evidence type="ECO:0000313" key="1">
    <source>
        <dbReference type="EMBL" id="JAD57092.1"/>
    </source>
</evidence>
<reference evidence="1" key="2">
    <citation type="journal article" date="2015" name="Data Brief">
        <title>Shoot transcriptome of the giant reed, Arundo donax.</title>
        <authorList>
            <person name="Barrero R.A."/>
            <person name="Guerrero F.D."/>
            <person name="Moolhuijzen P."/>
            <person name="Goolsby J.A."/>
            <person name="Tidwell J."/>
            <person name="Bellgard S.E."/>
            <person name="Bellgard M.I."/>
        </authorList>
    </citation>
    <scope>NUCLEOTIDE SEQUENCE</scope>
    <source>
        <tissue evidence="1">Shoot tissue taken approximately 20 cm above the soil surface</tissue>
    </source>
</reference>
<proteinExistence type="predicted"/>
<accession>A0A0A9BCV1</accession>
<name>A0A0A9BCV1_ARUDO</name>
<dbReference type="EMBL" id="GBRH01240803">
    <property type="protein sequence ID" value="JAD57092.1"/>
    <property type="molecule type" value="Transcribed_RNA"/>
</dbReference>
<protein>
    <submittedName>
        <fullName evidence="1">Uncharacterized protein</fullName>
    </submittedName>
</protein>
<organism evidence="1">
    <name type="scientific">Arundo donax</name>
    <name type="common">Giant reed</name>
    <name type="synonym">Donax arundinaceus</name>
    <dbReference type="NCBI Taxonomy" id="35708"/>
    <lineage>
        <taxon>Eukaryota</taxon>
        <taxon>Viridiplantae</taxon>
        <taxon>Streptophyta</taxon>
        <taxon>Embryophyta</taxon>
        <taxon>Tracheophyta</taxon>
        <taxon>Spermatophyta</taxon>
        <taxon>Magnoliopsida</taxon>
        <taxon>Liliopsida</taxon>
        <taxon>Poales</taxon>
        <taxon>Poaceae</taxon>
        <taxon>PACMAD clade</taxon>
        <taxon>Arundinoideae</taxon>
        <taxon>Arundineae</taxon>
        <taxon>Arundo</taxon>
    </lineage>
</organism>
<dbReference type="AlphaFoldDB" id="A0A0A9BCV1"/>
<sequence>MCKGRKDHSKSAILHYALWFSDSIRSLQLQPG</sequence>